<dbReference type="STRING" id="619300.G3AHG2"/>
<dbReference type="GO" id="GO:0006790">
    <property type="term" value="P:sulfur compound metabolic process"/>
    <property type="evidence" value="ECO:0007669"/>
    <property type="project" value="EnsemblFungi"/>
</dbReference>
<sequence length="133" mass="15123">MYREKKSYSVLTESPEAKLYTYEDVKKLATNPESHPETVLVDVREPIEFSEGHIPGAINLPFKTSPGALELNEDDFLESFGFEKPSRDKELVFYCLGGVRSTAAEELARTFGYNKRGNYVGSYEDWVANENKK</sequence>
<accession>G3AHG2</accession>
<dbReference type="CDD" id="cd01519">
    <property type="entry name" value="RHOD_HSP67B2"/>
    <property type="match status" value="1"/>
</dbReference>
<reference evidence="2 3" key="1">
    <citation type="journal article" date="2011" name="Proc. Natl. Acad. Sci. U.S.A.">
        <title>Comparative genomics of xylose-fermenting fungi for enhanced biofuel production.</title>
        <authorList>
            <person name="Wohlbach D.J."/>
            <person name="Kuo A."/>
            <person name="Sato T.K."/>
            <person name="Potts K.M."/>
            <person name="Salamov A.A."/>
            <person name="LaButti K.M."/>
            <person name="Sun H."/>
            <person name="Clum A."/>
            <person name="Pangilinan J.L."/>
            <person name="Lindquist E.A."/>
            <person name="Lucas S."/>
            <person name="Lapidus A."/>
            <person name="Jin M."/>
            <person name="Gunawan C."/>
            <person name="Balan V."/>
            <person name="Dale B.E."/>
            <person name="Jeffries T.W."/>
            <person name="Zinkel R."/>
            <person name="Barry K.W."/>
            <person name="Grigoriev I.V."/>
            <person name="Gasch A.P."/>
        </authorList>
    </citation>
    <scope>NUCLEOTIDE SEQUENCE [LARGE SCALE GENOMIC DNA]</scope>
    <source>
        <strain evidence="3">NRRL Y-27907 / 11-Y1</strain>
    </source>
</reference>
<dbReference type="InterPro" id="IPR001763">
    <property type="entry name" value="Rhodanese-like_dom"/>
</dbReference>
<protein>
    <submittedName>
        <fullName evidence="2">Rhodanese-related sulfurtransferase</fullName>
    </submittedName>
</protein>
<dbReference type="GeneID" id="18871851"/>
<dbReference type="HOGENOM" id="CLU_089574_0_2_1"/>
<gene>
    <name evidence="2" type="ORF">SPAPADRAFT_54316</name>
</gene>
<dbReference type="FunCoup" id="G3AHG2">
    <property type="interactions" value="582"/>
</dbReference>
<dbReference type="PROSITE" id="PS00380">
    <property type="entry name" value="RHODANESE_1"/>
    <property type="match status" value="1"/>
</dbReference>
<dbReference type="AlphaFoldDB" id="G3AHG2"/>
<dbReference type="SUPFAM" id="SSF52821">
    <property type="entry name" value="Rhodanese/Cell cycle control phosphatase"/>
    <property type="match status" value="1"/>
</dbReference>
<dbReference type="PANTHER" id="PTHR44086">
    <property type="entry name" value="THIOSULFATE SULFURTRANSFERASE RDL2, MITOCHONDRIAL-RELATED"/>
    <property type="match status" value="1"/>
</dbReference>
<proteinExistence type="predicted"/>
<evidence type="ECO:0000259" key="1">
    <source>
        <dbReference type="PROSITE" id="PS50206"/>
    </source>
</evidence>
<dbReference type="EMBL" id="GL996500">
    <property type="protein sequence ID" value="EGW34126.1"/>
    <property type="molecule type" value="Genomic_DNA"/>
</dbReference>
<dbReference type="OrthoDB" id="566238at2759"/>
<dbReference type="GO" id="GO:0005739">
    <property type="term" value="C:mitochondrion"/>
    <property type="evidence" value="ECO:0007669"/>
    <property type="project" value="TreeGrafter"/>
</dbReference>
<dbReference type="PROSITE" id="PS50206">
    <property type="entry name" value="RHODANESE_3"/>
    <property type="match status" value="1"/>
</dbReference>
<keyword evidence="2" id="KW-0808">Transferase</keyword>
<evidence type="ECO:0000313" key="2">
    <source>
        <dbReference type="EMBL" id="EGW34126.1"/>
    </source>
</evidence>
<feature type="domain" description="Rhodanese" evidence="1">
    <location>
        <begin position="34"/>
        <end position="131"/>
    </location>
</feature>
<dbReference type="RefSeq" id="XP_007373710.1">
    <property type="nucleotide sequence ID" value="XM_007373648.1"/>
</dbReference>
<dbReference type="PANTHER" id="PTHR44086:SF10">
    <property type="entry name" value="THIOSULFATE SULFURTRANSFERASE_RHODANESE-LIKE DOMAIN-CONTAINING PROTEIN 3"/>
    <property type="match status" value="1"/>
</dbReference>
<evidence type="ECO:0000313" key="3">
    <source>
        <dbReference type="Proteomes" id="UP000000709"/>
    </source>
</evidence>
<dbReference type="SMART" id="SM00450">
    <property type="entry name" value="RHOD"/>
    <property type="match status" value="1"/>
</dbReference>
<dbReference type="InParanoid" id="G3AHG2"/>
<organism evidence="3">
    <name type="scientific">Spathaspora passalidarum (strain NRRL Y-27907 / 11-Y1)</name>
    <dbReference type="NCBI Taxonomy" id="619300"/>
    <lineage>
        <taxon>Eukaryota</taxon>
        <taxon>Fungi</taxon>
        <taxon>Dikarya</taxon>
        <taxon>Ascomycota</taxon>
        <taxon>Saccharomycotina</taxon>
        <taxon>Pichiomycetes</taxon>
        <taxon>Debaryomycetaceae</taxon>
        <taxon>Spathaspora</taxon>
    </lineage>
</organism>
<dbReference type="GO" id="GO:0004792">
    <property type="term" value="F:thiosulfate-cyanide sulfurtransferase activity"/>
    <property type="evidence" value="ECO:0007669"/>
    <property type="project" value="EnsemblFungi"/>
</dbReference>
<keyword evidence="3" id="KW-1185">Reference proteome</keyword>
<dbReference type="OMA" id="YEGSWTD"/>
<dbReference type="KEGG" id="spaa:SPAPADRAFT_54316"/>
<dbReference type="InterPro" id="IPR001307">
    <property type="entry name" value="Thiosulphate_STrfase_CS"/>
</dbReference>
<dbReference type="Gene3D" id="3.40.250.10">
    <property type="entry name" value="Rhodanese-like domain"/>
    <property type="match status" value="1"/>
</dbReference>
<dbReference type="eggNOG" id="KOG1530">
    <property type="taxonomic scope" value="Eukaryota"/>
</dbReference>
<dbReference type="Proteomes" id="UP000000709">
    <property type="component" value="Unassembled WGS sequence"/>
</dbReference>
<name>G3AHG2_SPAPN</name>
<dbReference type="Pfam" id="PF00581">
    <property type="entry name" value="Rhodanese"/>
    <property type="match status" value="1"/>
</dbReference>
<dbReference type="InterPro" id="IPR036873">
    <property type="entry name" value="Rhodanese-like_dom_sf"/>
</dbReference>